<dbReference type="CDD" id="cd00590">
    <property type="entry name" value="RRM_SF"/>
    <property type="match status" value="1"/>
</dbReference>
<evidence type="ECO:0000256" key="21">
    <source>
        <dbReference type="ARBA" id="ARBA00052682"/>
    </source>
</evidence>
<dbReference type="GO" id="GO:0005743">
    <property type="term" value="C:mitochondrial inner membrane"/>
    <property type="evidence" value="ECO:0007669"/>
    <property type="project" value="UniProtKB-SubCell"/>
</dbReference>
<keyword evidence="16" id="KW-0411">Iron-sulfur</keyword>
<dbReference type="PROSITE" id="PS51379">
    <property type="entry name" value="4FE4S_FER_2"/>
    <property type="match status" value="1"/>
</dbReference>
<feature type="region of interest" description="Disordered" evidence="22">
    <location>
        <begin position="499"/>
        <end position="633"/>
    </location>
</feature>
<gene>
    <name evidence="24" type="ORF">PGLA2088_LOCUS16953</name>
</gene>
<accession>A0A813J0M2</accession>
<evidence type="ECO:0000256" key="14">
    <source>
        <dbReference type="ARBA" id="ARBA00023002"/>
    </source>
</evidence>
<feature type="region of interest" description="Disordered" evidence="22">
    <location>
        <begin position="143"/>
        <end position="170"/>
    </location>
</feature>
<dbReference type="InterPro" id="IPR017896">
    <property type="entry name" value="4Fe4S_Fe-S-bd"/>
</dbReference>
<evidence type="ECO:0000259" key="23">
    <source>
        <dbReference type="PROSITE" id="PS51379"/>
    </source>
</evidence>
<feature type="compositionally biased region" description="Low complexity" evidence="22">
    <location>
        <begin position="612"/>
        <end position="629"/>
    </location>
</feature>
<dbReference type="EMBL" id="CAJNNW010021849">
    <property type="protein sequence ID" value="CAE8668518.1"/>
    <property type="molecule type" value="Genomic_DNA"/>
</dbReference>
<organism evidence="24 25">
    <name type="scientific">Polarella glacialis</name>
    <name type="common">Dinoflagellate</name>
    <dbReference type="NCBI Taxonomy" id="89957"/>
    <lineage>
        <taxon>Eukaryota</taxon>
        <taxon>Sar</taxon>
        <taxon>Alveolata</taxon>
        <taxon>Dinophyceae</taxon>
        <taxon>Suessiales</taxon>
        <taxon>Suessiaceae</taxon>
        <taxon>Polarella</taxon>
    </lineage>
</organism>
<evidence type="ECO:0000256" key="7">
    <source>
        <dbReference type="ARBA" id="ARBA00022448"/>
    </source>
</evidence>
<dbReference type="EC" id="1.5.5.1" evidence="6"/>
<dbReference type="SUPFAM" id="SSF54928">
    <property type="entry name" value="RNA-binding domain, RBD"/>
    <property type="match status" value="1"/>
</dbReference>
<protein>
    <recommendedName>
        <fullName evidence="6">electron-transferring-flavoprotein dehydrogenase</fullName>
        <ecNumber evidence="6">1.5.5.1</ecNumber>
    </recommendedName>
    <alternativeName>
        <fullName evidence="20">Electron-transferring-flavoprotein dehydrogenase</fullName>
    </alternativeName>
</protein>
<evidence type="ECO:0000256" key="9">
    <source>
        <dbReference type="ARBA" id="ARBA00022723"/>
    </source>
</evidence>
<evidence type="ECO:0000256" key="20">
    <source>
        <dbReference type="ARBA" id="ARBA00032754"/>
    </source>
</evidence>
<evidence type="ECO:0000256" key="11">
    <source>
        <dbReference type="ARBA" id="ARBA00022827"/>
    </source>
</evidence>
<keyword evidence="18" id="KW-0496">Mitochondrion</keyword>
<dbReference type="PANTHER" id="PTHR10617:SF107">
    <property type="entry name" value="ELECTRON TRANSFER FLAVOPROTEIN-UBIQUINONE OXIDOREDUCTASE, MITOCHONDRIAL"/>
    <property type="match status" value="1"/>
</dbReference>
<feature type="domain" description="4Fe-4S ferredoxin-type" evidence="23">
    <location>
        <begin position="981"/>
        <end position="1010"/>
    </location>
</feature>
<dbReference type="Gene3D" id="3.50.50.60">
    <property type="entry name" value="FAD/NAD(P)-binding domain"/>
    <property type="match status" value="2"/>
</dbReference>
<comment type="cofactor">
    <cofactor evidence="1">
        <name>[4Fe-4S] cluster</name>
        <dbReference type="ChEBI" id="CHEBI:49883"/>
    </cofactor>
</comment>
<evidence type="ECO:0000256" key="5">
    <source>
        <dbReference type="ARBA" id="ARBA00006796"/>
    </source>
</evidence>
<dbReference type="SUPFAM" id="SSF54862">
    <property type="entry name" value="4Fe-4S ferredoxins"/>
    <property type="match status" value="1"/>
</dbReference>
<comment type="cofactor">
    <cofactor evidence="2">
        <name>FAD</name>
        <dbReference type="ChEBI" id="CHEBI:57692"/>
    </cofactor>
</comment>
<comment type="function">
    <text evidence="3">Accepts electrons from ETF and reduces ubiquinone.</text>
</comment>
<dbReference type="GO" id="GO:0004174">
    <property type="term" value="F:electron-transferring-flavoprotein dehydrogenase activity"/>
    <property type="evidence" value="ECO:0007669"/>
    <property type="project" value="UniProtKB-EC"/>
</dbReference>
<evidence type="ECO:0000256" key="12">
    <source>
        <dbReference type="ARBA" id="ARBA00022946"/>
    </source>
</evidence>
<dbReference type="SUPFAM" id="SSF54373">
    <property type="entry name" value="FAD-linked reductases, C-terminal domain"/>
    <property type="match status" value="1"/>
</dbReference>
<keyword evidence="14" id="KW-0560">Oxidoreductase</keyword>
<dbReference type="InterPro" id="IPR049398">
    <property type="entry name" value="ETF-QO/FixC_UQ-bd"/>
</dbReference>
<dbReference type="InterPro" id="IPR035979">
    <property type="entry name" value="RBD_domain_sf"/>
</dbReference>
<keyword evidence="9" id="KW-0479">Metal-binding</keyword>
<sequence>LCRWLAEQAEELGVEIYPGFAAESPVFGEDGALVGVQLRDVGVDKKGKNKDTFEPGMQLLAKQTILSEGCRGSLSENLMKHFNLRENCSPQHYGLGVKEVWEIAPENHVAGTVTHTVGWPLNQTTYGGSFIYHMKPIEVEMHPRPSKRADGPKSCGGSTQSDNNKNTKSDSSVLVARVRDILRNLRRFWRHYCDAEGASERGRDPANQPAEFLQVFVEEYDGSGGVLLGGSLDEFDGKDELEGSSADEFQVEEDLGQASSSRPAARPSMAPELSARTVVQGREQQQQGWDSQMVRPARAMNSEAAPQPVVGTAEQPPFSTAPEGHSAQYTNIVAHVRCLKSEHGFLAEGIWSRVCIQHGVVPQSINTVSTSVLIAFIEEVGPASSNTSRLVQEVKQLQRSSGAAKEAWKNYCDRTVGPGNSDPRKHESWFLQRFVEAHHVVTPSQGLVGLVDQVKQLQRTSRDAYNHWERLCTSSSHAGRVQLDPRQRSKEFLERFVHEVEQGESSLQQQQQQQHQEQQQQQQQPKKARFDSDGPGQTEGQKPTGGAAPSLQTEEEVDTAQTQDTGSRGEKQQQRRGGVRARARREGGGRLGSGMVLAPEAAEAVPEREAPKQQQRQQQHQPPAAQSAAETSGGVARFRVEELPEGVLNADLEEHFSLYGEIQEAEVMPGKKHALLMLVPADVVVEGHEQMQAEVKKLVQWVLSEEHEICGQRVKVMSAAAPRRELKQYSRLRLPPSVSQGGAAVKKPRGSILTEISKSAGNCSRLKQHDSTCEPMDAIPKLTFPGGMLAGCSAGFLNVPKIKGSHTAMKTGSLAGAAAAEALLGAAGSESLEIVKYEADVRSSWVWEELEVVRNFKPAWGAGMVPGLAYGGAVMMATRGKEPWTFRWSKKDSDYTKPAASCQKIEYPKPDGIYSFDLLDNLARTGVNHEHDQPSHLKVKEESQSVPLEVSLKVYDGPEGRFCPAKVYEFVPDESADDGRMRLQINAQNCIHCKCCSIKTPEEYINWTVPEGGGGPQYPAMIEPQTRSLL</sequence>
<dbReference type="InterPro" id="IPR007859">
    <property type="entry name" value="ETF-QO/FixX_C"/>
</dbReference>
<dbReference type="Gene3D" id="3.30.70.330">
    <property type="match status" value="1"/>
</dbReference>
<evidence type="ECO:0000256" key="13">
    <source>
        <dbReference type="ARBA" id="ARBA00022982"/>
    </source>
</evidence>
<proteinExistence type="inferred from homology"/>
<feature type="compositionally biased region" description="Low complexity" evidence="22">
    <location>
        <begin position="258"/>
        <end position="271"/>
    </location>
</feature>
<evidence type="ECO:0000256" key="19">
    <source>
        <dbReference type="ARBA" id="ARBA00023136"/>
    </source>
</evidence>
<keyword evidence="10" id="KW-0999">Mitochondrion inner membrane</keyword>
<keyword evidence="8" id="KW-0285">Flavoprotein</keyword>
<keyword evidence="13" id="KW-0249">Electron transport</keyword>
<evidence type="ECO:0000256" key="4">
    <source>
        <dbReference type="ARBA" id="ARBA00004273"/>
    </source>
</evidence>
<comment type="similarity">
    <text evidence="5">Belongs to the ETF-QO/FixC family.</text>
</comment>
<evidence type="ECO:0000256" key="1">
    <source>
        <dbReference type="ARBA" id="ARBA00001966"/>
    </source>
</evidence>
<evidence type="ECO:0000256" key="6">
    <source>
        <dbReference type="ARBA" id="ARBA00012696"/>
    </source>
</evidence>
<dbReference type="GO" id="GO:0051536">
    <property type="term" value="F:iron-sulfur cluster binding"/>
    <property type="evidence" value="ECO:0007669"/>
    <property type="project" value="UniProtKB-KW"/>
</dbReference>
<dbReference type="Pfam" id="PF05187">
    <property type="entry name" value="Fer4_ETF_QO"/>
    <property type="match status" value="1"/>
</dbReference>
<comment type="caution">
    <text evidence="24">The sequence shown here is derived from an EMBL/GenBank/DDBJ whole genome shotgun (WGS) entry which is preliminary data.</text>
</comment>
<dbReference type="PANTHER" id="PTHR10617">
    <property type="entry name" value="ELECTRON TRANSFER FLAVOPROTEIN-UBIQUINONE OXIDOREDUCTASE"/>
    <property type="match status" value="1"/>
</dbReference>
<evidence type="ECO:0000256" key="3">
    <source>
        <dbReference type="ARBA" id="ARBA00002819"/>
    </source>
</evidence>
<evidence type="ECO:0000313" key="24">
    <source>
        <dbReference type="EMBL" id="CAE8668518.1"/>
    </source>
</evidence>
<evidence type="ECO:0000256" key="18">
    <source>
        <dbReference type="ARBA" id="ARBA00023128"/>
    </source>
</evidence>
<dbReference type="GO" id="GO:0003676">
    <property type="term" value="F:nucleic acid binding"/>
    <property type="evidence" value="ECO:0007669"/>
    <property type="project" value="InterPro"/>
</dbReference>
<evidence type="ECO:0000256" key="8">
    <source>
        <dbReference type="ARBA" id="ARBA00022630"/>
    </source>
</evidence>
<dbReference type="Proteomes" id="UP000626109">
    <property type="component" value="Unassembled WGS sequence"/>
</dbReference>
<evidence type="ECO:0000313" key="25">
    <source>
        <dbReference type="Proteomes" id="UP000626109"/>
    </source>
</evidence>
<keyword evidence="7" id="KW-0813">Transport</keyword>
<evidence type="ECO:0000256" key="17">
    <source>
        <dbReference type="ARBA" id="ARBA00023075"/>
    </source>
</evidence>
<dbReference type="InterPro" id="IPR040156">
    <property type="entry name" value="ETF-QO"/>
</dbReference>
<reference evidence="24" key="1">
    <citation type="submission" date="2021-02" db="EMBL/GenBank/DDBJ databases">
        <authorList>
            <person name="Dougan E. K."/>
            <person name="Rhodes N."/>
            <person name="Thang M."/>
            <person name="Chan C."/>
        </authorList>
    </citation>
    <scope>NUCLEOTIDE SEQUENCE</scope>
</reference>
<dbReference type="AlphaFoldDB" id="A0A813J0M2"/>
<evidence type="ECO:0000256" key="16">
    <source>
        <dbReference type="ARBA" id="ARBA00023014"/>
    </source>
</evidence>
<dbReference type="SUPFAM" id="SSF51905">
    <property type="entry name" value="FAD/NAD(P)-binding domain"/>
    <property type="match status" value="1"/>
</dbReference>
<comment type="catalytic activity">
    <reaction evidence="21">
        <text>a ubiquinone + reduced [electron-transfer flavoprotein] = a ubiquinol + oxidized [electron-transfer flavoprotein] + H(+)</text>
        <dbReference type="Rhea" id="RHEA:24052"/>
        <dbReference type="Rhea" id="RHEA-COMP:9565"/>
        <dbReference type="Rhea" id="RHEA-COMP:9566"/>
        <dbReference type="Rhea" id="RHEA-COMP:10685"/>
        <dbReference type="Rhea" id="RHEA-COMP:10686"/>
        <dbReference type="ChEBI" id="CHEBI:15378"/>
        <dbReference type="ChEBI" id="CHEBI:16389"/>
        <dbReference type="ChEBI" id="CHEBI:17976"/>
        <dbReference type="ChEBI" id="CHEBI:57692"/>
        <dbReference type="ChEBI" id="CHEBI:58307"/>
        <dbReference type="EC" id="1.5.5.1"/>
    </reaction>
</comment>
<comment type="subcellular location">
    <subcellularLocation>
        <location evidence="4">Mitochondrion inner membrane</location>
    </subcellularLocation>
</comment>
<dbReference type="Pfam" id="PF21162">
    <property type="entry name" value="ETFQO_UQ-bd"/>
    <property type="match status" value="1"/>
</dbReference>
<keyword evidence="15" id="KW-0408">Iron</keyword>
<keyword evidence="11" id="KW-0274">FAD</keyword>
<evidence type="ECO:0000256" key="15">
    <source>
        <dbReference type="ARBA" id="ARBA00023004"/>
    </source>
</evidence>
<keyword evidence="17" id="KW-0830">Ubiquinone</keyword>
<keyword evidence="19" id="KW-0472">Membrane</keyword>
<feature type="compositionally biased region" description="Low complexity" evidence="22">
    <location>
        <begin position="161"/>
        <end position="170"/>
    </location>
</feature>
<name>A0A813J0M2_POLGL</name>
<feature type="region of interest" description="Disordered" evidence="22">
    <location>
        <begin position="231"/>
        <end position="271"/>
    </location>
</feature>
<dbReference type="InterPro" id="IPR012677">
    <property type="entry name" value="Nucleotide-bd_a/b_plait_sf"/>
</dbReference>
<dbReference type="GO" id="GO:0046872">
    <property type="term" value="F:metal ion binding"/>
    <property type="evidence" value="ECO:0007669"/>
    <property type="project" value="UniProtKB-KW"/>
</dbReference>
<evidence type="ECO:0000256" key="2">
    <source>
        <dbReference type="ARBA" id="ARBA00001974"/>
    </source>
</evidence>
<keyword evidence="12" id="KW-0809">Transit peptide</keyword>
<evidence type="ECO:0000256" key="10">
    <source>
        <dbReference type="ARBA" id="ARBA00022792"/>
    </source>
</evidence>
<evidence type="ECO:0000256" key="22">
    <source>
        <dbReference type="SAM" id="MobiDB-lite"/>
    </source>
</evidence>
<dbReference type="FunFam" id="3.30.70.20:FF:000015">
    <property type="entry name" value="Electron transfer flavoprotein-ubiquinone oxidoreductase"/>
    <property type="match status" value="1"/>
</dbReference>
<feature type="non-terminal residue" evidence="24">
    <location>
        <position position="1"/>
    </location>
</feature>
<feature type="compositionally biased region" description="Low complexity" evidence="22">
    <location>
        <begin position="508"/>
        <end position="524"/>
    </location>
</feature>
<dbReference type="Gene3D" id="3.30.70.20">
    <property type="match status" value="1"/>
</dbReference>
<dbReference type="InterPro" id="IPR036188">
    <property type="entry name" value="FAD/NAD-bd_sf"/>
</dbReference>